<protein>
    <submittedName>
        <fullName evidence="1">Uncharacterized protein</fullName>
    </submittedName>
</protein>
<keyword evidence="2" id="KW-1185">Reference proteome</keyword>
<reference evidence="1 2" key="1">
    <citation type="submission" date="2020-09" db="EMBL/GenBank/DDBJ databases">
        <title>De no assembly of potato wild relative species, Solanum commersonii.</title>
        <authorList>
            <person name="Cho K."/>
        </authorList>
    </citation>
    <scope>NUCLEOTIDE SEQUENCE [LARGE SCALE GENOMIC DNA]</scope>
    <source>
        <strain evidence="1">LZ3.2</strain>
        <tissue evidence="1">Leaf</tissue>
    </source>
</reference>
<dbReference type="EMBL" id="JACXVP010000003">
    <property type="protein sequence ID" value="KAG5615321.1"/>
    <property type="molecule type" value="Genomic_DNA"/>
</dbReference>
<evidence type="ECO:0000313" key="1">
    <source>
        <dbReference type="EMBL" id="KAG5615321.1"/>
    </source>
</evidence>
<dbReference type="AlphaFoldDB" id="A0A9J5ZSZ3"/>
<dbReference type="Proteomes" id="UP000824120">
    <property type="component" value="Chromosome 3"/>
</dbReference>
<sequence length="65" mass="7600">MSYMVVLIDCCHKKSFPMWLWTMNRRLKLPGAAPPLKRTMNCLKDKLLPLVLRDFVAQRLSSSHL</sequence>
<proteinExistence type="predicted"/>
<organism evidence="1 2">
    <name type="scientific">Solanum commersonii</name>
    <name type="common">Commerson's wild potato</name>
    <name type="synonym">Commerson's nightshade</name>
    <dbReference type="NCBI Taxonomy" id="4109"/>
    <lineage>
        <taxon>Eukaryota</taxon>
        <taxon>Viridiplantae</taxon>
        <taxon>Streptophyta</taxon>
        <taxon>Embryophyta</taxon>
        <taxon>Tracheophyta</taxon>
        <taxon>Spermatophyta</taxon>
        <taxon>Magnoliopsida</taxon>
        <taxon>eudicotyledons</taxon>
        <taxon>Gunneridae</taxon>
        <taxon>Pentapetalae</taxon>
        <taxon>asterids</taxon>
        <taxon>lamiids</taxon>
        <taxon>Solanales</taxon>
        <taxon>Solanaceae</taxon>
        <taxon>Solanoideae</taxon>
        <taxon>Solaneae</taxon>
        <taxon>Solanum</taxon>
    </lineage>
</organism>
<comment type="caution">
    <text evidence="1">The sequence shown here is derived from an EMBL/GenBank/DDBJ whole genome shotgun (WGS) entry which is preliminary data.</text>
</comment>
<name>A0A9J5ZSZ3_SOLCO</name>
<accession>A0A9J5ZSZ3</accession>
<evidence type="ECO:0000313" key="2">
    <source>
        <dbReference type="Proteomes" id="UP000824120"/>
    </source>
</evidence>
<gene>
    <name evidence="1" type="ORF">H5410_015145</name>
</gene>